<feature type="compositionally biased region" description="Polar residues" evidence="1">
    <location>
        <begin position="8"/>
        <end position="28"/>
    </location>
</feature>
<sequence>MSFHNVKLESSSTAPSSNREVVSGSSRPAASFNKVAVSTPEPSASRNSRDGFQSTQLAGDGSTNTLQPVQRSTVIDTSEFPLAKLAFVGLQELPSPVIRSTPLEAGPSFASNHRFTLTPDTTSPPSPFNAHGYHDKCREHGRHRGHDEYGELSEHDNHDYHHEHHELYECANPHDHREHYNHHERLDRQPDNSFDRSQCTKRRKLPDGSVVPVIFPTNEDITEGYLHEFLANYYDYASGVGDKGKQRALDPAFDSEMSDPYTPSVGPDIVDPVSRPAINARTRSKSVTLDTDDIENCNVPDASHVNFIDDMGLDGTKYMDKVGSDVDDVGSDIDEPISPPPVQASRKDRAEPSVSQ</sequence>
<dbReference type="AlphaFoldDB" id="A0A1Y2LLT5"/>
<keyword evidence="3" id="KW-1185">Reference proteome</keyword>
<feature type="compositionally biased region" description="Acidic residues" evidence="1">
    <location>
        <begin position="325"/>
        <end position="335"/>
    </location>
</feature>
<feature type="compositionally biased region" description="Polar residues" evidence="1">
    <location>
        <begin position="40"/>
        <end position="66"/>
    </location>
</feature>
<feature type="compositionally biased region" description="Basic and acidic residues" evidence="1">
    <location>
        <begin position="145"/>
        <end position="155"/>
    </location>
</feature>
<organism evidence="2 3">
    <name type="scientific">Epicoccum nigrum</name>
    <name type="common">Soil fungus</name>
    <name type="synonym">Epicoccum purpurascens</name>
    <dbReference type="NCBI Taxonomy" id="105696"/>
    <lineage>
        <taxon>Eukaryota</taxon>
        <taxon>Fungi</taxon>
        <taxon>Dikarya</taxon>
        <taxon>Ascomycota</taxon>
        <taxon>Pezizomycotina</taxon>
        <taxon>Dothideomycetes</taxon>
        <taxon>Pleosporomycetidae</taxon>
        <taxon>Pleosporales</taxon>
        <taxon>Pleosporineae</taxon>
        <taxon>Didymellaceae</taxon>
        <taxon>Epicoccum</taxon>
    </lineage>
</organism>
<feature type="region of interest" description="Disordered" evidence="1">
    <location>
        <begin position="118"/>
        <end position="155"/>
    </location>
</feature>
<feature type="region of interest" description="Disordered" evidence="1">
    <location>
        <begin position="319"/>
        <end position="356"/>
    </location>
</feature>
<feature type="region of interest" description="Disordered" evidence="1">
    <location>
        <begin position="1"/>
        <end position="66"/>
    </location>
</feature>
<protein>
    <submittedName>
        <fullName evidence="2">Uncharacterized protein</fullName>
    </submittedName>
</protein>
<evidence type="ECO:0000313" key="3">
    <source>
        <dbReference type="Proteomes" id="UP000193240"/>
    </source>
</evidence>
<accession>A0A1Y2LLT5</accession>
<dbReference type="EMBL" id="KZ107857">
    <property type="protein sequence ID" value="OSS44492.1"/>
    <property type="molecule type" value="Genomic_DNA"/>
</dbReference>
<dbReference type="Proteomes" id="UP000193240">
    <property type="component" value="Unassembled WGS sequence"/>
</dbReference>
<proteinExistence type="predicted"/>
<reference evidence="2 3" key="1">
    <citation type="journal article" date="2017" name="Genome Announc.">
        <title>Genome sequence of the saprophytic ascomycete Epicoccum nigrum ICMP 19927 strain isolated from New Zealand.</title>
        <authorList>
            <person name="Fokin M."/>
            <person name="Fleetwood D."/>
            <person name="Weir B.S."/>
            <person name="Villas-Boas S.G."/>
        </authorList>
    </citation>
    <scope>NUCLEOTIDE SEQUENCE [LARGE SCALE GENOMIC DNA]</scope>
    <source>
        <strain evidence="2 3">ICMP 19927</strain>
    </source>
</reference>
<name>A0A1Y2LLT5_EPING</name>
<evidence type="ECO:0000313" key="2">
    <source>
        <dbReference type="EMBL" id="OSS44492.1"/>
    </source>
</evidence>
<feature type="compositionally biased region" description="Basic and acidic residues" evidence="1">
    <location>
        <begin position="345"/>
        <end position="356"/>
    </location>
</feature>
<dbReference type="InParanoid" id="A0A1Y2LLT5"/>
<gene>
    <name evidence="2" type="ORF">B5807_10903</name>
</gene>
<evidence type="ECO:0000256" key="1">
    <source>
        <dbReference type="SAM" id="MobiDB-lite"/>
    </source>
</evidence>